<dbReference type="AlphaFoldDB" id="A0A7W9ZP65"/>
<proteinExistence type="predicted"/>
<accession>A0A7W9ZP65</accession>
<keyword evidence="1" id="KW-0812">Transmembrane</keyword>
<sequence length="178" mass="19009">MGTFGNPVAKLPGGSTEENIGGEMLAFMETWPAPAVYGLVGGIFGAIGAVVGHLAAKRFPNARTIIVVLFLASSSQITKLIVIPRIQNDVANANLPQKIDAFTTLERISLEGKTVRYFYRLADSLPLTDGAIMKSGIASTVCAFWKPKLDSGETNLAVYNYAFKDGQSSFNLTASDCQ</sequence>
<evidence type="ECO:0000313" key="3">
    <source>
        <dbReference type="Proteomes" id="UP000517187"/>
    </source>
</evidence>
<feature type="transmembrane region" description="Helical" evidence="1">
    <location>
        <begin position="35"/>
        <end position="56"/>
    </location>
</feature>
<comment type="caution">
    <text evidence="2">The sequence shown here is derived from an EMBL/GenBank/DDBJ whole genome shotgun (WGS) entry which is preliminary data.</text>
</comment>
<evidence type="ECO:0000313" key="2">
    <source>
        <dbReference type="EMBL" id="MBB6219930.1"/>
    </source>
</evidence>
<reference evidence="2 3" key="1">
    <citation type="submission" date="2020-08" db="EMBL/GenBank/DDBJ databases">
        <title>Genomic Encyclopedia of Type Strains, Phase IV (KMG-V): Genome sequencing to study the core and pangenomes of soil and plant-associated prokaryotes.</title>
        <authorList>
            <person name="Whitman W."/>
        </authorList>
    </citation>
    <scope>NUCLEOTIDE SEQUENCE [LARGE SCALE GENOMIC DNA]</scope>
    <source>
        <strain evidence="2 3">SEMIA 4011</strain>
    </source>
</reference>
<keyword evidence="1" id="KW-1133">Transmembrane helix</keyword>
<name>A0A7W9ZP65_RHILE</name>
<keyword evidence="1" id="KW-0472">Membrane</keyword>
<dbReference type="Proteomes" id="UP000517187">
    <property type="component" value="Unassembled WGS sequence"/>
</dbReference>
<gene>
    <name evidence="2" type="ORF">GGE66_000879</name>
</gene>
<dbReference type="RefSeq" id="WP_245292933.1">
    <property type="nucleotide sequence ID" value="NZ_JACIIJ010000002.1"/>
</dbReference>
<evidence type="ECO:0000256" key="1">
    <source>
        <dbReference type="SAM" id="Phobius"/>
    </source>
</evidence>
<protein>
    <submittedName>
        <fullName evidence="2">Uncharacterized protein</fullName>
    </submittedName>
</protein>
<dbReference type="EMBL" id="JACIIJ010000002">
    <property type="protein sequence ID" value="MBB6219930.1"/>
    <property type="molecule type" value="Genomic_DNA"/>
</dbReference>
<organism evidence="2 3">
    <name type="scientific">Rhizobium leguminosarum</name>
    <dbReference type="NCBI Taxonomy" id="384"/>
    <lineage>
        <taxon>Bacteria</taxon>
        <taxon>Pseudomonadati</taxon>
        <taxon>Pseudomonadota</taxon>
        <taxon>Alphaproteobacteria</taxon>
        <taxon>Hyphomicrobiales</taxon>
        <taxon>Rhizobiaceae</taxon>
        <taxon>Rhizobium/Agrobacterium group</taxon>
        <taxon>Rhizobium</taxon>
    </lineage>
</organism>